<protein>
    <submittedName>
        <fullName evidence="1">Uncharacterized protein</fullName>
    </submittedName>
</protein>
<evidence type="ECO:0000313" key="2">
    <source>
        <dbReference type="Proteomes" id="UP000266313"/>
    </source>
</evidence>
<gene>
    <name evidence="1" type="ORF">sS8_2568</name>
</gene>
<name>A0A250KXM5_9GAMM</name>
<evidence type="ECO:0000313" key="1">
    <source>
        <dbReference type="EMBL" id="BBA34519.1"/>
    </source>
</evidence>
<organism evidence="1 2">
    <name type="scientific">Methylocaldum marinum</name>
    <dbReference type="NCBI Taxonomy" id="1432792"/>
    <lineage>
        <taxon>Bacteria</taxon>
        <taxon>Pseudomonadati</taxon>
        <taxon>Pseudomonadota</taxon>
        <taxon>Gammaproteobacteria</taxon>
        <taxon>Methylococcales</taxon>
        <taxon>Methylococcaceae</taxon>
        <taxon>Methylocaldum</taxon>
    </lineage>
</organism>
<accession>A0A250KXM5</accession>
<dbReference type="Proteomes" id="UP000266313">
    <property type="component" value="Chromosome"/>
</dbReference>
<sequence length="108" mass="12214">MTALIQLDSMEIRSKLLVPGLTDASDPTLQVDFTSRNEHRITVTETPMITPLDVIALLEGGHLWKLRMPLPDASQDPHIPENLTQIAEAMARKYTTAEYWWREGSRNG</sequence>
<dbReference type="AlphaFoldDB" id="A0A250KXM5"/>
<dbReference type="KEGG" id="mmai:sS8_2568"/>
<keyword evidence="2" id="KW-1185">Reference proteome</keyword>
<reference evidence="1 2" key="1">
    <citation type="submission" date="2016-12" db="EMBL/GenBank/DDBJ databases">
        <title>Genome sequencing of Methylocaldum marinum.</title>
        <authorList>
            <person name="Takeuchi M."/>
            <person name="Kamagata Y."/>
            <person name="Hiraoka S."/>
            <person name="Oshima K."/>
            <person name="Hattori M."/>
            <person name="Iwasaki W."/>
        </authorList>
    </citation>
    <scope>NUCLEOTIDE SEQUENCE [LARGE SCALE GENOMIC DNA]</scope>
    <source>
        <strain evidence="1 2">S8</strain>
    </source>
</reference>
<proteinExistence type="predicted"/>
<dbReference type="EMBL" id="AP017928">
    <property type="protein sequence ID" value="BBA34519.1"/>
    <property type="molecule type" value="Genomic_DNA"/>
</dbReference>